<dbReference type="OMA" id="IVPRHYQ"/>
<dbReference type="CTD" id="36339697"/>
<proteinExistence type="predicted"/>
<dbReference type="EMBL" id="APAU02000023">
    <property type="protein sequence ID" value="EUB61134.1"/>
    <property type="molecule type" value="Genomic_DNA"/>
</dbReference>
<feature type="region of interest" description="Disordered" evidence="2">
    <location>
        <begin position="165"/>
        <end position="188"/>
    </location>
</feature>
<dbReference type="RefSeq" id="XP_024352330.1">
    <property type="nucleotide sequence ID" value="XM_024493231.1"/>
</dbReference>
<dbReference type="AlphaFoldDB" id="W6V4N2"/>
<reference evidence="3 4" key="1">
    <citation type="journal article" date="2013" name="Nat. Genet.">
        <title>The genome of the hydatid tapeworm Echinococcus granulosus.</title>
        <authorList>
            <person name="Zheng H."/>
            <person name="Zhang W."/>
            <person name="Zhang L."/>
            <person name="Zhang Z."/>
            <person name="Li J."/>
            <person name="Lu G."/>
            <person name="Zhu Y."/>
            <person name="Wang Y."/>
            <person name="Huang Y."/>
            <person name="Liu J."/>
            <person name="Kang H."/>
            <person name="Chen J."/>
            <person name="Wang L."/>
            <person name="Chen A."/>
            <person name="Yu S."/>
            <person name="Gao Z."/>
            <person name="Jin L."/>
            <person name="Gu W."/>
            <person name="Wang Z."/>
            <person name="Zhao L."/>
            <person name="Shi B."/>
            <person name="Wen H."/>
            <person name="Lin R."/>
            <person name="Jones M.K."/>
            <person name="Brejova B."/>
            <person name="Vinar T."/>
            <person name="Zhao G."/>
            <person name="McManus D.P."/>
            <person name="Chen Z."/>
            <person name="Zhou Y."/>
            <person name="Wang S."/>
        </authorList>
    </citation>
    <scope>NUCLEOTIDE SEQUENCE [LARGE SCALE GENOMIC DNA]</scope>
</reference>
<accession>W6V4N2</accession>
<name>W6V4N2_ECHGR</name>
<feature type="coiled-coil region" evidence="1">
    <location>
        <begin position="88"/>
        <end position="115"/>
    </location>
</feature>
<dbReference type="GeneID" id="36339697"/>
<feature type="compositionally biased region" description="Basic and acidic residues" evidence="2">
    <location>
        <begin position="387"/>
        <end position="396"/>
    </location>
</feature>
<protein>
    <submittedName>
        <fullName evidence="3">Uncharacterized protein</fullName>
    </submittedName>
</protein>
<keyword evidence="4" id="KW-1185">Reference proteome</keyword>
<dbReference type="OrthoDB" id="6250358at2759"/>
<evidence type="ECO:0000256" key="2">
    <source>
        <dbReference type="SAM" id="MobiDB-lite"/>
    </source>
</evidence>
<dbReference type="KEGG" id="egl:EGR_03982"/>
<dbReference type="Proteomes" id="UP000019149">
    <property type="component" value="Unassembled WGS sequence"/>
</dbReference>
<evidence type="ECO:0000313" key="4">
    <source>
        <dbReference type="Proteomes" id="UP000019149"/>
    </source>
</evidence>
<evidence type="ECO:0000256" key="1">
    <source>
        <dbReference type="SAM" id="Coils"/>
    </source>
</evidence>
<keyword evidence="1" id="KW-0175">Coiled coil</keyword>
<sequence length="529" mass="58354">MMWFEAIGPRRSPWSTHLYGINASKVSQAESGLSAPPIHRSADEATTRTMKNLGKYFKSTGTRQKEETNGRVFAGTDKIVNVAKKTEGTNLDEKVRTLEAQLKAKDEELTEKNNTIKCLQEFSAGIGLRSSAVDFYHVKDKAYRQLIEDTQQLYRELEDFDKLVNSDDKSRYEPPMPPPGTLLSSSNAVSAKDAIVPRHYQRNARNSSAGGSGPAGGNSKLANIRRSWEERNLKILDLNDRLKAAYDLIAKLSKANSAVSTGDAKGQITTTLVPKTQKAPQRDAPPEPTLWYIPEKGGVNAKQKNLLLSLVGDEANEESEEEDRNQAQPAMGHGSTVNDSAPTLLGSNFYNDMYDDGEKPEWLNEIGEIEIVPVQAALLYSLERKSAEVGKNKDHQGSVSEAVKEATAFPNTPPSSSKPQEMRYASEKMPSQRSIRSNGYDSDVSDDEKMKSNTGASDRHNPSYQDQTTANESSKPVISSTHQLYMSGGKWSSHETAGSYQKEPISQVQPRSSARPVHQQSYGYNSDVD</sequence>
<feature type="compositionally biased region" description="Acidic residues" evidence="2">
    <location>
        <begin position="314"/>
        <end position="323"/>
    </location>
</feature>
<evidence type="ECO:0000313" key="3">
    <source>
        <dbReference type="EMBL" id="EUB61134.1"/>
    </source>
</evidence>
<feature type="compositionally biased region" description="Basic and acidic residues" evidence="2">
    <location>
        <begin position="447"/>
        <end position="461"/>
    </location>
</feature>
<feature type="region of interest" description="Disordered" evidence="2">
    <location>
        <begin position="387"/>
        <end position="529"/>
    </location>
</feature>
<feature type="region of interest" description="Disordered" evidence="2">
    <location>
        <begin position="313"/>
        <end position="344"/>
    </location>
</feature>
<feature type="compositionally biased region" description="Polar residues" evidence="2">
    <location>
        <begin position="494"/>
        <end position="529"/>
    </location>
</feature>
<comment type="caution">
    <text evidence="3">The sequence shown here is derived from an EMBL/GenBank/DDBJ whole genome shotgun (WGS) entry which is preliminary data.</text>
</comment>
<feature type="compositionally biased region" description="Polar residues" evidence="2">
    <location>
        <begin position="429"/>
        <end position="440"/>
    </location>
</feature>
<feature type="compositionally biased region" description="Polar residues" evidence="2">
    <location>
        <begin position="335"/>
        <end position="344"/>
    </location>
</feature>
<feature type="compositionally biased region" description="Polar residues" evidence="2">
    <location>
        <begin position="462"/>
        <end position="484"/>
    </location>
</feature>
<organism evidence="3 4">
    <name type="scientific">Echinococcus granulosus</name>
    <name type="common">Hydatid tapeworm</name>
    <dbReference type="NCBI Taxonomy" id="6210"/>
    <lineage>
        <taxon>Eukaryota</taxon>
        <taxon>Metazoa</taxon>
        <taxon>Spiralia</taxon>
        <taxon>Lophotrochozoa</taxon>
        <taxon>Platyhelminthes</taxon>
        <taxon>Cestoda</taxon>
        <taxon>Eucestoda</taxon>
        <taxon>Cyclophyllidea</taxon>
        <taxon>Taeniidae</taxon>
        <taxon>Echinococcus</taxon>
        <taxon>Echinococcus granulosus group</taxon>
    </lineage>
</organism>
<gene>
    <name evidence="3" type="ORF">EGR_03982</name>
</gene>